<dbReference type="InterPro" id="IPR029063">
    <property type="entry name" value="SAM-dependent_MTases_sf"/>
</dbReference>
<dbReference type="GO" id="GO:0032259">
    <property type="term" value="P:methylation"/>
    <property type="evidence" value="ECO:0007669"/>
    <property type="project" value="UniProtKB-KW"/>
</dbReference>
<accession>A0A486TE93</accession>
<protein>
    <recommendedName>
        <fullName evidence="2">site-specific DNA-methyltransferase (adenine-specific)</fullName>
        <ecNumber evidence="2">2.1.1.72</ecNumber>
    </recommendedName>
</protein>
<dbReference type="EMBL" id="CAAHDE010000002">
    <property type="protein sequence ID" value="VGM24516.1"/>
    <property type="molecule type" value="Genomic_DNA"/>
</dbReference>
<dbReference type="PROSITE" id="PS00092">
    <property type="entry name" value="N6_MTASE"/>
    <property type="match status" value="1"/>
</dbReference>
<dbReference type="InterPro" id="IPR051537">
    <property type="entry name" value="DNA_Adenine_Mtase"/>
</dbReference>
<keyword evidence="6" id="KW-0680">Restriction system</keyword>
<dbReference type="Pfam" id="PF02384">
    <property type="entry name" value="N6_Mtase"/>
    <property type="match status" value="1"/>
</dbReference>
<dbReference type="GO" id="GO:0008170">
    <property type="term" value="F:N-methyltransferase activity"/>
    <property type="evidence" value="ECO:0007669"/>
    <property type="project" value="InterPro"/>
</dbReference>
<dbReference type="InterPro" id="IPR002052">
    <property type="entry name" value="DNA_methylase_N6_adenine_CS"/>
</dbReference>
<dbReference type="PANTHER" id="PTHR42933">
    <property type="entry name" value="SLR6095 PROTEIN"/>
    <property type="match status" value="1"/>
</dbReference>
<evidence type="ECO:0000256" key="6">
    <source>
        <dbReference type="ARBA" id="ARBA00022747"/>
    </source>
</evidence>
<evidence type="ECO:0000256" key="2">
    <source>
        <dbReference type="ARBA" id="ARBA00011900"/>
    </source>
</evidence>
<keyword evidence="5" id="KW-0949">S-adenosyl-L-methionine</keyword>
<sequence>MNNISAEEILNRVWNYAHVLRDEGVGYGDYVEQLTYLIFLKMSSERAESGQGGESLAADCWAKLIELDGSDLEVEYRYTLESLGSQKGTLGMIFRKAQNKIQDPEKLERLISMINKESWSSLSIDVKGEIYEGLLQKGAESEKKGAGQYFTPRPIIEAIVDVMQPQPMQTIADPACGTGGFLTAAHDYVLFDIDRVTGKRMPKSLSKKEKRFLKNEAISGNDISDSVARLCAMNLYLHGIGTEECPISTSDALAKEVGLNKVDMVLANPPFGKKSSITIINDSTGKLEKEKLTYTRADFWAETSNKQLNFVQHIGNMLKVDGSNSGKAAVVLPDNVLFEGGAGETIRKALLARFKLHTILRLPTGIFYAQGVKANVIFFDAKPAAKKPLTESVWVYDYRTNVHKTLRTNKLVRSDFDEFVELYKPGNLKARVATWAEVQNEETGAGPNGRWREYRYDEIIARDKTNLDITWLKDQSLEDIENLQPPAVIASEIVELLTAALEEFKSVEEALVEEDED</sequence>
<dbReference type="SUPFAM" id="SSF53335">
    <property type="entry name" value="S-adenosyl-L-methionine-dependent methyltransferases"/>
    <property type="match status" value="1"/>
</dbReference>
<evidence type="ECO:0000259" key="9">
    <source>
        <dbReference type="Pfam" id="PF12161"/>
    </source>
</evidence>
<organism evidence="11">
    <name type="scientific">Klebsiella pneumoniae</name>
    <dbReference type="NCBI Taxonomy" id="573"/>
    <lineage>
        <taxon>Bacteria</taxon>
        <taxon>Pseudomonadati</taxon>
        <taxon>Pseudomonadota</taxon>
        <taxon>Gammaproteobacteria</taxon>
        <taxon>Enterobacterales</taxon>
        <taxon>Enterobacteriaceae</taxon>
        <taxon>Klebsiella/Raoultella group</taxon>
        <taxon>Klebsiella</taxon>
        <taxon>Klebsiella pneumoniae complex</taxon>
    </lineage>
</organism>
<evidence type="ECO:0000313" key="10">
    <source>
        <dbReference type="EMBL" id="PLE23897.1"/>
    </source>
</evidence>
<proteinExistence type="inferred from homology"/>
<comment type="catalytic activity">
    <reaction evidence="7">
        <text>a 2'-deoxyadenosine in DNA + S-adenosyl-L-methionine = an N(6)-methyl-2'-deoxyadenosine in DNA + S-adenosyl-L-homocysteine + H(+)</text>
        <dbReference type="Rhea" id="RHEA:15197"/>
        <dbReference type="Rhea" id="RHEA-COMP:12418"/>
        <dbReference type="Rhea" id="RHEA-COMP:12419"/>
        <dbReference type="ChEBI" id="CHEBI:15378"/>
        <dbReference type="ChEBI" id="CHEBI:57856"/>
        <dbReference type="ChEBI" id="CHEBI:59789"/>
        <dbReference type="ChEBI" id="CHEBI:90615"/>
        <dbReference type="ChEBI" id="CHEBI:90616"/>
        <dbReference type="EC" id="2.1.1.72"/>
    </reaction>
</comment>
<dbReference type="EMBL" id="NCMJ01000270">
    <property type="protein sequence ID" value="PLE23897.1"/>
    <property type="molecule type" value="Genomic_DNA"/>
</dbReference>
<dbReference type="Gene3D" id="3.40.50.150">
    <property type="entry name" value="Vaccinia Virus protein VP39"/>
    <property type="match status" value="1"/>
</dbReference>
<dbReference type="InterPro" id="IPR003356">
    <property type="entry name" value="DNA_methylase_A-5"/>
</dbReference>
<dbReference type="GO" id="GO:0009007">
    <property type="term" value="F:site-specific DNA-methyltransferase (adenine-specific) activity"/>
    <property type="evidence" value="ECO:0007669"/>
    <property type="project" value="UniProtKB-EC"/>
</dbReference>
<dbReference type="Pfam" id="PF12161">
    <property type="entry name" value="HsdM_N"/>
    <property type="match status" value="1"/>
</dbReference>
<feature type="domain" description="N6 adenine-specific DNA methyltransferase N-terminal" evidence="9">
    <location>
        <begin position="11"/>
        <end position="113"/>
    </location>
</feature>
<evidence type="ECO:0000259" key="8">
    <source>
        <dbReference type="Pfam" id="PF02384"/>
    </source>
</evidence>
<dbReference type="PRINTS" id="PR00507">
    <property type="entry name" value="N12N6MTFRASE"/>
</dbReference>
<gene>
    <name evidence="10" type="ORF">B6I68_30850</name>
    <name evidence="11" type="ORF">SAMEA4873557_01906</name>
</gene>
<reference evidence="10 12" key="1">
    <citation type="journal article" date="2017" name="J. Infect. Dis.">
        <title>An Analysis of the Epidemic of Klebsiella pneumoniae Carbapenemase-Producing K. pneumoniae: Convergence of Two Evolutionary Mechanisms Creates the Perfect Storm.</title>
        <authorList>
            <person name="Rojas L.J."/>
            <person name="Weinstock G.M."/>
            <person name="De La Cadena E."/>
            <person name="Diaz L."/>
            <person name="Rios R."/>
            <person name="Hanson B.M."/>
            <person name="Brown J.S."/>
            <person name="Vats P."/>
            <person name="Phillips D.S."/>
            <person name="Nguyen H."/>
            <person name="Hujer K.M."/>
            <person name="Correa A."/>
            <person name="Adams M.D."/>
            <person name="Perez F."/>
            <person name="Sodergren E."/>
            <person name="Narechania A."/>
            <person name="Planet P.J."/>
            <person name="Villegas M.V."/>
            <person name="Bonomo R.A."/>
            <person name="Arias C.A."/>
        </authorList>
    </citation>
    <scope>NUCLEOTIDE SEQUENCE [LARGE SCALE GENOMIC DNA]</scope>
    <source>
        <strain evidence="10 12">COL-Kpn30</strain>
    </source>
</reference>
<evidence type="ECO:0000256" key="4">
    <source>
        <dbReference type="ARBA" id="ARBA00022679"/>
    </source>
</evidence>
<evidence type="ECO:0000313" key="12">
    <source>
        <dbReference type="Proteomes" id="UP000234439"/>
    </source>
</evidence>
<keyword evidence="4 11" id="KW-0808">Transferase</keyword>
<dbReference type="Proteomes" id="UP000234439">
    <property type="component" value="Unassembled WGS sequence"/>
</dbReference>
<evidence type="ECO:0000256" key="1">
    <source>
        <dbReference type="ARBA" id="ARBA00006594"/>
    </source>
</evidence>
<dbReference type="GO" id="GO:0003677">
    <property type="term" value="F:DNA binding"/>
    <property type="evidence" value="ECO:0007669"/>
    <property type="project" value="InterPro"/>
</dbReference>
<dbReference type="PANTHER" id="PTHR42933:SF4">
    <property type="entry name" value="TYPE I RESTRICTION ENZYME ECOKI METHYLASE SUBUNIT"/>
    <property type="match status" value="1"/>
</dbReference>
<evidence type="ECO:0000256" key="3">
    <source>
        <dbReference type="ARBA" id="ARBA00022603"/>
    </source>
</evidence>
<dbReference type="InterPro" id="IPR022749">
    <property type="entry name" value="D12N6_MeTrfase_N"/>
</dbReference>
<dbReference type="EC" id="2.1.1.72" evidence="2"/>
<dbReference type="Gene3D" id="1.20.1260.30">
    <property type="match status" value="1"/>
</dbReference>
<dbReference type="InterPro" id="IPR038333">
    <property type="entry name" value="T1MK-like_N_sf"/>
</dbReference>
<dbReference type="AlphaFoldDB" id="A0A486TE93"/>
<dbReference type="GO" id="GO:0009307">
    <property type="term" value="P:DNA restriction-modification system"/>
    <property type="evidence" value="ECO:0007669"/>
    <property type="project" value="UniProtKB-KW"/>
</dbReference>
<name>A0A486TE93_KLEPN</name>
<feature type="domain" description="DNA methylase adenine-specific" evidence="8">
    <location>
        <begin position="123"/>
        <end position="430"/>
    </location>
</feature>
<evidence type="ECO:0000256" key="7">
    <source>
        <dbReference type="ARBA" id="ARBA00047942"/>
    </source>
</evidence>
<comment type="similarity">
    <text evidence="1">Belongs to the N(4)/N(6)-methyltransferase family.</text>
</comment>
<reference evidence="11" key="2">
    <citation type="submission" date="2019-03" db="EMBL/GenBank/DDBJ databases">
        <authorList>
            <consortium name="Pathogen Informatics"/>
        </authorList>
    </citation>
    <scope>NUCLEOTIDE SEQUENCE</scope>
    <source>
        <strain evidence="11">5012STDY7626356</strain>
    </source>
</reference>
<keyword evidence="3 11" id="KW-0489">Methyltransferase</keyword>
<evidence type="ECO:0000256" key="5">
    <source>
        <dbReference type="ARBA" id="ARBA00022691"/>
    </source>
</evidence>
<evidence type="ECO:0000313" key="11">
    <source>
        <dbReference type="EMBL" id="VGM24516.1"/>
    </source>
</evidence>
<dbReference type="RefSeq" id="WP_029499360.1">
    <property type="nucleotide sequence ID" value="NZ_BAACAK010000005.1"/>
</dbReference>